<dbReference type="Proteomes" id="UP001273209">
    <property type="component" value="Unassembled WGS sequence"/>
</dbReference>
<accession>A0AAE1IGM2</accession>
<comment type="caution">
    <text evidence="1">The sequence shown here is derived from an EMBL/GenBank/DDBJ whole genome shotgun (WGS) entry which is preliminary data.</text>
</comment>
<dbReference type="EMBL" id="JAWRVG010000007">
    <property type="protein sequence ID" value="KAK4081258.1"/>
    <property type="molecule type" value="Genomic_DNA"/>
</dbReference>
<reference evidence="1" key="1">
    <citation type="submission" date="2023-11" db="EMBL/GenBank/DDBJ databases">
        <title>The genome sequences of three competitors of mushroom-forming fungi.</title>
        <authorList>
            <person name="Beijen E."/>
            <person name="Ohm R.A."/>
        </authorList>
    </citation>
    <scope>NUCLEOTIDE SEQUENCE</scope>
    <source>
        <strain evidence="1">CBS 100526</strain>
    </source>
</reference>
<name>A0AAE1IGM2_9HYPO</name>
<dbReference type="GeneID" id="87916915"/>
<evidence type="ECO:0000313" key="1">
    <source>
        <dbReference type="EMBL" id="KAK4081258.1"/>
    </source>
</evidence>
<gene>
    <name evidence="1" type="ORF">Triagg1_2790</name>
</gene>
<evidence type="ECO:0000313" key="2">
    <source>
        <dbReference type="Proteomes" id="UP001273209"/>
    </source>
</evidence>
<proteinExistence type="predicted"/>
<sequence>MSGPESYFLVPALGQEPDSMPLGSVIADVETLERMNPNENLSIPIDTKIFTAKIETATGFMWNGPDEGYSLTKYLAFRRLILGDIEAPLPPGSTIKYRCERIETRHFEPSAEFIANAAANPAVKSRLEIGDSAKVFVVTGIKTAEEIKVKENQKTDTKMHMRGTHGKSALGPTIVAFQVKQLFLTPDATDLTDEDLVEQGMEAVKVTIDGNGDQDWQLAALRMD</sequence>
<dbReference type="AlphaFoldDB" id="A0AAE1IGM2"/>
<organism evidence="1 2">
    <name type="scientific">Trichoderma aggressivum f. europaeum</name>
    <dbReference type="NCBI Taxonomy" id="173218"/>
    <lineage>
        <taxon>Eukaryota</taxon>
        <taxon>Fungi</taxon>
        <taxon>Dikarya</taxon>
        <taxon>Ascomycota</taxon>
        <taxon>Pezizomycotina</taxon>
        <taxon>Sordariomycetes</taxon>
        <taxon>Hypocreomycetidae</taxon>
        <taxon>Hypocreales</taxon>
        <taxon>Hypocreaceae</taxon>
        <taxon>Trichoderma</taxon>
    </lineage>
</organism>
<protein>
    <submittedName>
        <fullName evidence="1">Uncharacterized protein</fullName>
    </submittedName>
</protein>
<dbReference type="RefSeq" id="XP_062758407.1">
    <property type="nucleotide sequence ID" value="XM_062897010.1"/>
</dbReference>
<keyword evidence="2" id="KW-1185">Reference proteome</keyword>